<dbReference type="GO" id="GO:0008270">
    <property type="term" value="F:zinc ion binding"/>
    <property type="evidence" value="ECO:0007669"/>
    <property type="project" value="UniProtKB-KW"/>
</dbReference>
<keyword evidence="1" id="KW-0862">Zinc</keyword>
<dbReference type="KEGG" id="pmad:BAY61_32090"/>
<protein>
    <submittedName>
        <fullName evidence="1">Zinc-finger</fullName>
    </submittedName>
</protein>
<keyword evidence="2" id="KW-1185">Reference proteome</keyword>
<keyword evidence="1" id="KW-0479">Metal-binding</keyword>
<accession>A0A222W149</accession>
<organism evidence="1 2">
    <name type="scientific">Prauserella marina</name>
    <dbReference type="NCBI Taxonomy" id="530584"/>
    <lineage>
        <taxon>Bacteria</taxon>
        <taxon>Bacillati</taxon>
        <taxon>Actinomycetota</taxon>
        <taxon>Actinomycetes</taxon>
        <taxon>Pseudonocardiales</taxon>
        <taxon>Pseudonocardiaceae</taxon>
        <taxon>Prauserella</taxon>
    </lineage>
</organism>
<name>A0A222W149_9PSEU</name>
<dbReference type="EMBL" id="FMZE01000015">
    <property type="protein sequence ID" value="SDD97900.1"/>
    <property type="molecule type" value="Genomic_DNA"/>
</dbReference>
<dbReference type="Gene3D" id="2.30.30.990">
    <property type="entry name" value="Malonyl-[acyl-carrier protein] O-methyltransferase, zinc-finger motif"/>
    <property type="match status" value="1"/>
</dbReference>
<gene>
    <name evidence="1" type="ORF">SAMN05421630_115137</name>
</gene>
<reference evidence="1 2" key="1">
    <citation type="submission" date="2016-10" db="EMBL/GenBank/DDBJ databases">
        <authorList>
            <person name="de Groot N.N."/>
        </authorList>
    </citation>
    <scope>NUCLEOTIDE SEQUENCE [LARGE SCALE GENOMIC DNA]</scope>
    <source>
        <strain evidence="1 2">CGMCC 4.5506</strain>
    </source>
</reference>
<dbReference type="Pfam" id="PF16827">
    <property type="entry name" value="zf-HC3"/>
    <property type="match status" value="1"/>
</dbReference>
<keyword evidence="1" id="KW-0863">Zinc-finger</keyword>
<evidence type="ECO:0000313" key="1">
    <source>
        <dbReference type="EMBL" id="SDD97900.1"/>
    </source>
</evidence>
<evidence type="ECO:0000313" key="2">
    <source>
        <dbReference type="Proteomes" id="UP000199494"/>
    </source>
</evidence>
<sequence>MAVRLRWQQAENQRHAYDTATLSKSGLRPGMPFQTLCERTVTPTQDDFTELGGLWLAETCPYCDRAWRLHAGFPADEIPPLPQKGPPMGVSRGTDNGQVVVTDDTNADPSDDD</sequence>
<dbReference type="AlphaFoldDB" id="A0A222W149"/>
<dbReference type="Proteomes" id="UP000199494">
    <property type="component" value="Unassembled WGS sequence"/>
</dbReference>
<proteinExistence type="predicted"/>
<dbReference type="RefSeq" id="WP_176879931.1">
    <property type="nucleotide sequence ID" value="NZ_CP016354.1"/>
</dbReference>
<dbReference type="InterPro" id="IPR031795">
    <property type="entry name" value="Zf-HC3"/>
</dbReference>